<proteinExistence type="predicted"/>
<keyword evidence="2" id="KW-1185">Reference proteome</keyword>
<dbReference type="Proteomes" id="UP000828941">
    <property type="component" value="Chromosome 2"/>
</dbReference>
<name>A0ACB9PX18_BAUVA</name>
<dbReference type="EMBL" id="CM039427">
    <property type="protein sequence ID" value="KAI4353093.1"/>
    <property type="molecule type" value="Genomic_DNA"/>
</dbReference>
<comment type="caution">
    <text evidence="1">The sequence shown here is derived from an EMBL/GenBank/DDBJ whole genome shotgun (WGS) entry which is preliminary data.</text>
</comment>
<accession>A0ACB9PX18</accession>
<reference evidence="1 2" key="1">
    <citation type="journal article" date="2022" name="DNA Res.">
        <title>Chromosomal-level genome assembly of the orchid tree Bauhinia variegata (Leguminosae; Cercidoideae) supports the allotetraploid origin hypothesis of Bauhinia.</title>
        <authorList>
            <person name="Zhong Y."/>
            <person name="Chen Y."/>
            <person name="Zheng D."/>
            <person name="Pang J."/>
            <person name="Liu Y."/>
            <person name="Luo S."/>
            <person name="Meng S."/>
            <person name="Qian L."/>
            <person name="Wei D."/>
            <person name="Dai S."/>
            <person name="Zhou R."/>
        </authorList>
    </citation>
    <scope>NUCLEOTIDE SEQUENCE [LARGE SCALE GENOMIC DNA]</scope>
    <source>
        <strain evidence="1">BV-YZ2020</strain>
    </source>
</reference>
<protein>
    <submittedName>
        <fullName evidence="1">Uncharacterized protein</fullName>
    </submittedName>
</protein>
<organism evidence="1 2">
    <name type="scientific">Bauhinia variegata</name>
    <name type="common">Purple orchid tree</name>
    <name type="synonym">Phanera variegata</name>
    <dbReference type="NCBI Taxonomy" id="167791"/>
    <lineage>
        <taxon>Eukaryota</taxon>
        <taxon>Viridiplantae</taxon>
        <taxon>Streptophyta</taxon>
        <taxon>Embryophyta</taxon>
        <taxon>Tracheophyta</taxon>
        <taxon>Spermatophyta</taxon>
        <taxon>Magnoliopsida</taxon>
        <taxon>eudicotyledons</taxon>
        <taxon>Gunneridae</taxon>
        <taxon>Pentapetalae</taxon>
        <taxon>rosids</taxon>
        <taxon>fabids</taxon>
        <taxon>Fabales</taxon>
        <taxon>Fabaceae</taxon>
        <taxon>Cercidoideae</taxon>
        <taxon>Cercideae</taxon>
        <taxon>Bauhiniinae</taxon>
        <taxon>Bauhinia</taxon>
    </lineage>
</organism>
<evidence type="ECO:0000313" key="2">
    <source>
        <dbReference type="Proteomes" id="UP000828941"/>
    </source>
</evidence>
<sequence length="150" mass="17336">MGIWECYWLHLTALIHDLGNILLLPSFGGLPHWTVLVRDTFPLGCVFDESNVHHKYFKENPDYKDATYETKNGIYKEGCGLDNVIISWGHNDFKYLLSIVAKDNGSTLPSAALFIIPYHSFYSLHKEGAYTHLMNKEDVENLKWLKIFKQ</sequence>
<gene>
    <name evidence="1" type="ORF">L6164_002067</name>
</gene>
<evidence type="ECO:0000313" key="1">
    <source>
        <dbReference type="EMBL" id="KAI4353093.1"/>
    </source>
</evidence>